<dbReference type="CDD" id="cd01109">
    <property type="entry name" value="HTH_YyaN"/>
    <property type="match status" value="1"/>
</dbReference>
<reference evidence="6 7" key="2">
    <citation type="journal article" date="2019" name="Nat. Med.">
        <title>A library of human gut bacterial isolates paired with longitudinal multiomics data enables mechanistic microbiome research.</title>
        <authorList>
            <person name="Poyet M."/>
            <person name="Groussin M."/>
            <person name="Gibbons S.M."/>
            <person name="Avila-Pacheco J."/>
            <person name="Jiang X."/>
            <person name="Kearney S.M."/>
            <person name="Perrotta A.R."/>
            <person name="Berdy B."/>
            <person name="Zhao S."/>
            <person name="Lieberman T.D."/>
            <person name="Swanson P.K."/>
            <person name="Smith M."/>
            <person name="Roesemann S."/>
            <person name="Alexander J.E."/>
            <person name="Rich S.A."/>
            <person name="Livny J."/>
            <person name="Vlamakis H."/>
            <person name="Clish C."/>
            <person name="Bullock K."/>
            <person name="Deik A."/>
            <person name="Scott J."/>
            <person name="Pierce K.A."/>
            <person name="Xavier R.J."/>
            <person name="Alm E.J."/>
        </authorList>
    </citation>
    <scope>NUCLEOTIDE SEQUENCE [LARGE SCALE GENOMIC DNA]</scope>
    <source>
        <strain evidence="4 7">BIOML-A13</strain>
        <strain evidence="5 6">BIOML-A3</strain>
    </source>
</reference>
<dbReference type="InterPro" id="IPR009061">
    <property type="entry name" value="DNA-bd_dom_put_sf"/>
</dbReference>
<dbReference type="SUPFAM" id="SSF46955">
    <property type="entry name" value="Putative DNA-binding domain"/>
    <property type="match status" value="1"/>
</dbReference>
<dbReference type="EMBL" id="WNBW01000004">
    <property type="protein sequence ID" value="MTU04182.1"/>
    <property type="molecule type" value="Genomic_DNA"/>
</dbReference>
<dbReference type="SMART" id="SM00422">
    <property type="entry name" value="HTH_MERR"/>
    <property type="match status" value="1"/>
</dbReference>
<evidence type="ECO:0000313" key="4">
    <source>
        <dbReference type="EMBL" id="MTT76118.1"/>
    </source>
</evidence>
<dbReference type="HOGENOM" id="CLU_060077_8_3_9"/>
<dbReference type="PANTHER" id="PTHR30204:SF98">
    <property type="entry name" value="HTH-TYPE TRANSCRIPTIONAL REGULATOR ADHR"/>
    <property type="match status" value="1"/>
</dbReference>
<dbReference type="PANTHER" id="PTHR30204">
    <property type="entry name" value="REDOX-CYCLING DRUG-SENSING TRANSCRIPTIONAL ACTIVATOR SOXR"/>
    <property type="match status" value="1"/>
</dbReference>
<dbReference type="EMBL" id="WNBM01000004">
    <property type="protein sequence ID" value="MTT76118.1"/>
    <property type="molecule type" value="Genomic_DNA"/>
</dbReference>
<evidence type="ECO:0000313" key="6">
    <source>
        <dbReference type="Proteomes" id="UP000443070"/>
    </source>
</evidence>
<protein>
    <submittedName>
        <fullName evidence="4">MerR family transcriptional regulator</fullName>
    </submittedName>
</protein>
<reference evidence="3" key="1">
    <citation type="submission" date="2012-11" db="EMBL/GenBank/DDBJ databases">
        <title>Dependencies among metagenomic species, viruses, plasmids and units of genetic variation.</title>
        <authorList>
            <person name="Nielsen H.B."/>
            <person name="Almeida M."/>
            <person name="Juncker A.S."/>
            <person name="Rasmussen S."/>
            <person name="Li J."/>
            <person name="Sunagawa S."/>
            <person name="Plichta D."/>
            <person name="Gautier L."/>
            <person name="Le Chatelier E."/>
            <person name="Peletier E."/>
            <person name="Bonde I."/>
            <person name="Nielsen T."/>
            <person name="Manichanh C."/>
            <person name="Arumugam M."/>
            <person name="Batto J."/>
            <person name="Santos M.B.Q.D."/>
            <person name="Blom N."/>
            <person name="Borruel N."/>
            <person name="Burgdorf K.S."/>
            <person name="Boumezbeur F."/>
            <person name="Casellas F."/>
            <person name="Dore J."/>
            <person name="Guarner F."/>
            <person name="Hansen T."/>
            <person name="Hildebrand F."/>
            <person name="Kaas R.S."/>
            <person name="Kennedy S."/>
            <person name="Kristiansen K."/>
            <person name="Kultima J.R."/>
            <person name="Leonard P."/>
            <person name="Levenez F."/>
            <person name="Lund O."/>
            <person name="Moumen B."/>
            <person name="Le Paslier D."/>
            <person name="Pons N."/>
            <person name="Pedersen O."/>
            <person name="Prifti E."/>
            <person name="Qin J."/>
            <person name="Raes J."/>
            <person name="Tap J."/>
            <person name="Tims S."/>
            <person name="Ussery D.W."/>
            <person name="Yamada T."/>
            <person name="MetaHit consortium"/>
            <person name="Renault P."/>
            <person name="Sicheritz-Ponten T."/>
            <person name="Bork P."/>
            <person name="Wang J."/>
            <person name="Brunak S."/>
            <person name="Ehrlich S.D."/>
        </authorList>
    </citation>
    <scope>NUCLEOTIDE SEQUENCE [LARGE SCALE GENOMIC DNA]</scope>
</reference>
<dbReference type="InterPro" id="IPR047057">
    <property type="entry name" value="MerR_fam"/>
</dbReference>
<dbReference type="eggNOG" id="COG0789">
    <property type="taxonomic scope" value="Bacteria"/>
</dbReference>
<dbReference type="AlphaFoldDB" id="R6IND1"/>
<evidence type="ECO:0000259" key="2">
    <source>
        <dbReference type="PROSITE" id="PS50937"/>
    </source>
</evidence>
<dbReference type="GO" id="GO:0003700">
    <property type="term" value="F:DNA-binding transcription factor activity"/>
    <property type="evidence" value="ECO:0007669"/>
    <property type="project" value="InterPro"/>
</dbReference>
<keyword evidence="6" id="KW-1185">Reference proteome</keyword>
<evidence type="ECO:0000313" key="7">
    <source>
        <dbReference type="Proteomes" id="UP000484547"/>
    </source>
</evidence>
<sequence>MKIGAFAELTGISAYTLRYYEKKGLLFVKRGQNGCRNYLAEDREWVQFLCKLKATGMLLRDIKRYAQLRYNGDGTIAERLELLLKHQVYVAEEVHKWQQYSENLQAKIAVYQEQLLQQRQNAGLK</sequence>
<proteinExistence type="predicted"/>
<evidence type="ECO:0000313" key="5">
    <source>
        <dbReference type="EMBL" id="MTU04182.1"/>
    </source>
</evidence>
<organism evidence="3">
    <name type="scientific">Phascolarctobacterium faecium</name>
    <dbReference type="NCBI Taxonomy" id="33025"/>
    <lineage>
        <taxon>Bacteria</taxon>
        <taxon>Bacillati</taxon>
        <taxon>Bacillota</taxon>
        <taxon>Negativicutes</taxon>
        <taxon>Acidaminococcales</taxon>
        <taxon>Acidaminococcaceae</taxon>
        <taxon>Phascolarctobacterium</taxon>
    </lineage>
</organism>
<dbReference type="STRING" id="1262914.BN533_01904"/>
<evidence type="ECO:0000256" key="1">
    <source>
        <dbReference type="ARBA" id="ARBA00023125"/>
    </source>
</evidence>
<evidence type="ECO:0000313" key="3">
    <source>
        <dbReference type="EMBL" id="CDB46891.1"/>
    </source>
</evidence>
<dbReference type="PRINTS" id="PR00040">
    <property type="entry name" value="HTHMERR"/>
</dbReference>
<accession>R6IND1</accession>
<dbReference type="Proteomes" id="UP000484547">
    <property type="component" value="Unassembled WGS sequence"/>
</dbReference>
<dbReference type="PROSITE" id="PS50937">
    <property type="entry name" value="HTH_MERR_2"/>
    <property type="match status" value="1"/>
</dbReference>
<gene>
    <name evidence="3" type="ORF">BN533_01904</name>
    <name evidence="4" type="ORF">GMD11_07565</name>
    <name evidence="5" type="ORF">GMD18_07220</name>
</gene>
<dbReference type="OrthoDB" id="9811174at2"/>
<dbReference type="Pfam" id="PF13411">
    <property type="entry name" value="MerR_1"/>
    <property type="match status" value="1"/>
</dbReference>
<keyword evidence="1" id="KW-0238">DNA-binding</keyword>
<accession>A0A6I3RWZ6</accession>
<dbReference type="PROSITE" id="PS00552">
    <property type="entry name" value="HTH_MERR_1"/>
    <property type="match status" value="1"/>
</dbReference>
<dbReference type="Gene3D" id="1.10.1660.10">
    <property type="match status" value="1"/>
</dbReference>
<dbReference type="EMBL" id="CBDS010000100">
    <property type="protein sequence ID" value="CDB46891.1"/>
    <property type="molecule type" value="Genomic_DNA"/>
</dbReference>
<dbReference type="GO" id="GO:0003677">
    <property type="term" value="F:DNA binding"/>
    <property type="evidence" value="ECO:0007669"/>
    <property type="project" value="UniProtKB-KW"/>
</dbReference>
<name>R6IND1_9FIRM</name>
<comment type="caution">
    <text evidence="3">The sequence shown here is derived from an EMBL/GenBank/DDBJ whole genome shotgun (WGS) entry which is preliminary data.</text>
</comment>
<dbReference type="Proteomes" id="UP000443070">
    <property type="component" value="Unassembled WGS sequence"/>
</dbReference>
<dbReference type="InterPro" id="IPR000551">
    <property type="entry name" value="MerR-type_HTH_dom"/>
</dbReference>
<dbReference type="RefSeq" id="WP_021718804.1">
    <property type="nucleotide sequence ID" value="NZ_AP025560.1"/>
</dbReference>
<feature type="domain" description="HTH merR-type" evidence="2">
    <location>
        <begin position="1"/>
        <end position="68"/>
    </location>
</feature>